<dbReference type="RefSeq" id="WP_346031677.1">
    <property type="nucleotide sequence ID" value="NZ_BAABHV010000005.1"/>
</dbReference>
<proteinExistence type="predicted"/>
<accession>A0ABP9K0I0</accession>
<feature type="compositionally biased region" description="Polar residues" evidence="1">
    <location>
        <begin position="151"/>
        <end position="169"/>
    </location>
</feature>
<evidence type="ECO:0000313" key="3">
    <source>
        <dbReference type="Proteomes" id="UP001500518"/>
    </source>
</evidence>
<dbReference type="SUPFAM" id="SSF74653">
    <property type="entry name" value="TolA/TonB C-terminal domain"/>
    <property type="match status" value="1"/>
</dbReference>
<evidence type="ECO:0000256" key="1">
    <source>
        <dbReference type="SAM" id="MobiDB-lite"/>
    </source>
</evidence>
<protein>
    <recommendedName>
        <fullName evidence="4">Energy transducer TonB</fullName>
    </recommendedName>
</protein>
<organism evidence="2 3">
    <name type="scientific">Erythrobacter westpacificensis</name>
    <dbReference type="NCBI Taxonomy" id="1055231"/>
    <lineage>
        <taxon>Bacteria</taxon>
        <taxon>Pseudomonadati</taxon>
        <taxon>Pseudomonadota</taxon>
        <taxon>Alphaproteobacteria</taxon>
        <taxon>Sphingomonadales</taxon>
        <taxon>Erythrobacteraceae</taxon>
        <taxon>Erythrobacter/Porphyrobacter group</taxon>
        <taxon>Erythrobacter</taxon>
    </lineage>
</organism>
<dbReference type="Proteomes" id="UP001500518">
    <property type="component" value="Unassembled WGS sequence"/>
</dbReference>
<dbReference type="EMBL" id="BAABHV010000005">
    <property type="protein sequence ID" value="GAA5048752.1"/>
    <property type="molecule type" value="Genomic_DNA"/>
</dbReference>
<feature type="region of interest" description="Disordered" evidence="1">
    <location>
        <begin position="55"/>
        <end position="172"/>
    </location>
</feature>
<dbReference type="Gene3D" id="3.30.1150.10">
    <property type="match status" value="1"/>
</dbReference>
<gene>
    <name evidence="2" type="ORF">GCM10023208_06230</name>
</gene>
<name>A0ABP9K0I0_9SPHN</name>
<evidence type="ECO:0008006" key="4">
    <source>
        <dbReference type="Google" id="ProtNLM"/>
    </source>
</evidence>
<sequence>MAMFADLSREERIGLGAAVVAHAALAVALAVHATRDPPPFVPTERIDVSLATEVSLESTAPDPSAEPAAAMAPEMADMPQEAQEMVEAPAPEVIERPVTTPPRPTARSTPAPTPTPQQTRRAETRPTPAPTPRATASQRAQGSRLNDDFLQGTSDASGDSGSPAQTVGPAQQASIAQAIIRALRPHWQPPSGVEVESLVTVVRFRLNRDGTLAGAPEVLRTTGQTDANRAQVRRHQEQAVRAVRLAAPFDLPEQYYSGWRVITSNFDNRLAQ</sequence>
<feature type="compositionally biased region" description="Low complexity" evidence="1">
    <location>
        <begin position="60"/>
        <end position="82"/>
    </location>
</feature>
<reference evidence="3" key="1">
    <citation type="journal article" date="2019" name="Int. J. Syst. Evol. Microbiol.">
        <title>The Global Catalogue of Microorganisms (GCM) 10K type strain sequencing project: providing services to taxonomists for standard genome sequencing and annotation.</title>
        <authorList>
            <consortium name="The Broad Institute Genomics Platform"/>
            <consortium name="The Broad Institute Genome Sequencing Center for Infectious Disease"/>
            <person name="Wu L."/>
            <person name="Ma J."/>
        </authorList>
    </citation>
    <scope>NUCLEOTIDE SEQUENCE [LARGE SCALE GENOMIC DNA]</scope>
    <source>
        <strain evidence="3">JCM 18014</strain>
    </source>
</reference>
<comment type="caution">
    <text evidence="2">The sequence shown here is derived from an EMBL/GenBank/DDBJ whole genome shotgun (WGS) entry which is preliminary data.</text>
</comment>
<keyword evidence="3" id="KW-1185">Reference proteome</keyword>
<evidence type="ECO:0000313" key="2">
    <source>
        <dbReference type="EMBL" id="GAA5048752.1"/>
    </source>
</evidence>
<dbReference type="Pfam" id="PF13103">
    <property type="entry name" value="TonB_2"/>
    <property type="match status" value="1"/>
</dbReference>